<dbReference type="Gene3D" id="2.60.40.10">
    <property type="entry name" value="Immunoglobulins"/>
    <property type="match status" value="1"/>
</dbReference>
<dbReference type="OrthoDB" id="950827at2"/>
<keyword evidence="1" id="KW-0430">Lectin</keyword>
<sequence length="570" mass="62184">MKSFKLNYISILAFLFILAGCEREGIDPITKIEPGQDEGAPEINIKYPQEGTVINEPKELSNITIDLEVEDDIELQEIVVLVNGEQVATFSDFTDYRIALKKVTFEGLPIGEHTVTVRATDMEGKQSEKTVNFSKEPPYSPMFENEIFYMPFNKDFMELIGLETPSQTGNPGFSDDAQEGTGSYKGAADSYLTIPLPELGDEFSIAFWYKLDPSVGRAGILTATDDSDRNQGFRLFREAAGADAQVIKFNAGTGDSDIWNDGGNISSVEPEWTHITLTVSPSGTAIYFNGVLERATVLNNVTIDWTGVENLVIGSGLNFSGWGHNSDPSLIDELRIFDAALTAEEVSMMVNPPSEEISLYLPFDGDYVEQATGRNITVVGSPSFAGEGKVGTNAYAGAEGAYLTFPSNGLLTDEFSTTFWYKVNASPNRAGIISISAPNEADPNKNNLTKGFQLFREGSAESQRIKASVGNGEGNNWNDGGLIDATTGEWVHIAFVITATKSRIYINGDLVNEANVTGGVDWTGADLVSVMSGAPRFVEWNHLSDTSYIDDLRFYRVALTEEEIEADMAQ</sequence>
<dbReference type="GO" id="GO:0005975">
    <property type="term" value="P:carbohydrate metabolic process"/>
    <property type="evidence" value="ECO:0007669"/>
    <property type="project" value="UniProtKB-ARBA"/>
</dbReference>
<dbReference type="Pfam" id="PF17957">
    <property type="entry name" value="Big_7"/>
    <property type="match status" value="1"/>
</dbReference>
<dbReference type="EMBL" id="OCMF01000001">
    <property type="protein sequence ID" value="SOC78773.1"/>
    <property type="molecule type" value="Genomic_DNA"/>
</dbReference>
<dbReference type="InterPro" id="IPR013783">
    <property type="entry name" value="Ig-like_fold"/>
</dbReference>
<dbReference type="SUPFAM" id="SSF49899">
    <property type="entry name" value="Concanavalin A-like lectins/glucanases"/>
    <property type="match status" value="2"/>
</dbReference>
<protein>
    <submittedName>
        <fullName evidence="1">Concanavalin A-like lectin/glucanases superfamily protein</fullName>
    </submittedName>
</protein>
<dbReference type="RefSeq" id="WP_097054570.1">
    <property type="nucleotide sequence ID" value="NZ_OCMF01000001.1"/>
</dbReference>
<name>A0A285X0B0_9FLAO</name>
<dbReference type="PANTHER" id="PTHR42535:SF2">
    <property type="entry name" value="CHROMOSOME UNDETERMINED SCAFFOLD_146, WHOLE GENOME SHOTGUN SEQUENCE"/>
    <property type="match status" value="1"/>
</dbReference>
<proteinExistence type="predicted"/>
<dbReference type="AlphaFoldDB" id="A0A285X0B0"/>
<dbReference type="GO" id="GO:0004553">
    <property type="term" value="F:hydrolase activity, hydrolyzing O-glycosyl compounds"/>
    <property type="evidence" value="ECO:0007669"/>
    <property type="project" value="UniProtKB-ARBA"/>
</dbReference>
<evidence type="ECO:0000313" key="2">
    <source>
        <dbReference type="Proteomes" id="UP000219193"/>
    </source>
</evidence>
<dbReference type="GO" id="GO:0030246">
    <property type="term" value="F:carbohydrate binding"/>
    <property type="evidence" value="ECO:0007669"/>
    <property type="project" value="UniProtKB-KW"/>
</dbReference>
<evidence type="ECO:0000313" key="1">
    <source>
        <dbReference type="EMBL" id="SOC78773.1"/>
    </source>
</evidence>
<accession>A0A285X0B0</accession>
<dbReference type="InterPro" id="IPR013320">
    <property type="entry name" value="ConA-like_dom_sf"/>
</dbReference>
<keyword evidence="2" id="KW-1185">Reference proteome</keyword>
<organism evidence="1 2">
    <name type="scientific">Salinimicrobium sediminis</name>
    <dbReference type="NCBI Taxonomy" id="1343891"/>
    <lineage>
        <taxon>Bacteria</taxon>
        <taxon>Pseudomonadati</taxon>
        <taxon>Bacteroidota</taxon>
        <taxon>Flavobacteriia</taxon>
        <taxon>Flavobacteriales</taxon>
        <taxon>Flavobacteriaceae</taxon>
        <taxon>Salinimicrobium</taxon>
    </lineage>
</organism>
<dbReference type="Pfam" id="PF13385">
    <property type="entry name" value="Laminin_G_3"/>
    <property type="match status" value="2"/>
</dbReference>
<dbReference type="PANTHER" id="PTHR42535">
    <property type="entry name" value="OOKINETE PROTEIN, PUTATIVE-RELATED"/>
    <property type="match status" value="1"/>
</dbReference>
<dbReference type="Gene3D" id="2.60.120.200">
    <property type="match status" value="2"/>
</dbReference>
<reference evidence="2" key="1">
    <citation type="submission" date="2017-09" db="EMBL/GenBank/DDBJ databases">
        <authorList>
            <person name="Varghese N."/>
            <person name="Submissions S."/>
        </authorList>
    </citation>
    <scope>NUCLEOTIDE SEQUENCE [LARGE SCALE GENOMIC DNA]</scope>
    <source>
        <strain evidence="2">CGMCC 1.12641</strain>
    </source>
</reference>
<dbReference type="Proteomes" id="UP000219193">
    <property type="component" value="Unassembled WGS sequence"/>
</dbReference>
<dbReference type="PROSITE" id="PS51257">
    <property type="entry name" value="PROKAR_LIPOPROTEIN"/>
    <property type="match status" value="1"/>
</dbReference>
<gene>
    <name evidence="1" type="ORF">SAMN06296241_0289</name>
</gene>